<feature type="region of interest" description="Disordered" evidence="1">
    <location>
        <begin position="36"/>
        <end position="58"/>
    </location>
</feature>
<dbReference type="RefSeq" id="WP_406770698.1">
    <property type="nucleotide sequence ID" value="NZ_JBJHZZ010000015.1"/>
</dbReference>
<feature type="compositionally biased region" description="Polar residues" evidence="1">
    <location>
        <begin position="39"/>
        <end position="52"/>
    </location>
</feature>
<dbReference type="Proteomes" id="UP001623591">
    <property type="component" value="Unassembled WGS sequence"/>
</dbReference>
<evidence type="ECO:0000256" key="1">
    <source>
        <dbReference type="SAM" id="MobiDB-lite"/>
    </source>
</evidence>
<feature type="transmembrane region" description="Helical" evidence="2">
    <location>
        <begin position="6"/>
        <end position="25"/>
    </location>
</feature>
<organism evidence="3 4">
    <name type="scientific">Candidatus Clostridium stratigraminis</name>
    <dbReference type="NCBI Taxonomy" id="3381661"/>
    <lineage>
        <taxon>Bacteria</taxon>
        <taxon>Bacillati</taxon>
        <taxon>Bacillota</taxon>
        <taxon>Clostridia</taxon>
        <taxon>Eubacteriales</taxon>
        <taxon>Clostridiaceae</taxon>
        <taxon>Clostridium</taxon>
    </lineage>
</organism>
<comment type="caution">
    <text evidence="3">The sequence shown here is derived from an EMBL/GenBank/DDBJ whole genome shotgun (WGS) entry which is preliminary data.</text>
</comment>
<evidence type="ECO:0000313" key="4">
    <source>
        <dbReference type="Proteomes" id="UP001623591"/>
    </source>
</evidence>
<evidence type="ECO:0000256" key="2">
    <source>
        <dbReference type="SAM" id="Phobius"/>
    </source>
</evidence>
<protein>
    <submittedName>
        <fullName evidence="3">Uncharacterized protein</fullName>
    </submittedName>
</protein>
<keyword evidence="2" id="KW-0472">Membrane</keyword>
<sequence>MKKLFIWVSVSVTIVLLVGGVAYYIQHGSDSKKKELTSSEKQTVQKTLSNEGGVSIIM</sequence>
<keyword evidence="2" id="KW-1133">Transmembrane helix</keyword>
<dbReference type="EMBL" id="JBJHZZ010000015">
    <property type="protein sequence ID" value="MFL0248270.1"/>
    <property type="molecule type" value="Genomic_DNA"/>
</dbReference>
<name>A0ABW8T9D8_9CLOT</name>
<gene>
    <name evidence="3" type="ORF">ACJDUG_15015</name>
</gene>
<proteinExistence type="predicted"/>
<accession>A0ABW8T9D8</accession>
<keyword evidence="4" id="KW-1185">Reference proteome</keyword>
<keyword evidence="2" id="KW-0812">Transmembrane</keyword>
<evidence type="ECO:0000313" key="3">
    <source>
        <dbReference type="EMBL" id="MFL0248270.1"/>
    </source>
</evidence>
<reference evidence="3 4" key="1">
    <citation type="submission" date="2024-11" db="EMBL/GenBank/DDBJ databases">
        <authorList>
            <person name="Heng Y.C."/>
            <person name="Lim A.C.H."/>
            <person name="Lee J.K.Y."/>
            <person name="Kittelmann S."/>
        </authorList>
    </citation>
    <scope>NUCLEOTIDE SEQUENCE [LARGE SCALE GENOMIC DNA]</scope>
    <source>
        <strain evidence="3 4">WILCCON 0185</strain>
    </source>
</reference>